<dbReference type="InterPro" id="IPR036291">
    <property type="entry name" value="NAD(P)-bd_dom_sf"/>
</dbReference>
<evidence type="ECO:0000256" key="5">
    <source>
        <dbReference type="ARBA" id="ARBA00022884"/>
    </source>
</evidence>
<dbReference type="AlphaFoldDB" id="A0A6N2YG86"/>
<comment type="subcellular location">
    <subcellularLocation>
        <location evidence="1">Cytoplasm</location>
    </subcellularLocation>
</comment>
<dbReference type="RefSeq" id="WP_123833929.1">
    <property type="nucleotide sequence ID" value="NZ_CABHDD010000007.1"/>
</dbReference>
<keyword evidence="5" id="KW-0694">RNA-binding</keyword>
<reference evidence="7" key="1">
    <citation type="submission" date="2019-11" db="EMBL/GenBank/DDBJ databases">
        <authorList>
            <person name="Feng L."/>
        </authorList>
    </citation>
    <scope>NUCLEOTIDE SEQUENCE</scope>
    <source>
        <strain evidence="7">ECasseliflavusLFYP2</strain>
    </source>
</reference>
<organism evidence="7">
    <name type="scientific">Enterococcus casseliflavus</name>
    <name type="common">Enterococcus flavescens</name>
    <dbReference type="NCBI Taxonomy" id="37734"/>
    <lineage>
        <taxon>Bacteria</taxon>
        <taxon>Bacillati</taxon>
        <taxon>Bacillota</taxon>
        <taxon>Bacilli</taxon>
        <taxon>Lactobacillales</taxon>
        <taxon>Enterococcaceae</taxon>
        <taxon>Enterococcus</taxon>
    </lineage>
</organism>
<dbReference type="SUPFAM" id="SSF50129">
    <property type="entry name" value="GroES-like"/>
    <property type="match status" value="1"/>
</dbReference>
<dbReference type="InterPro" id="IPR013154">
    <property type="entry name" value="ADH-like_N"/>
</dbReference>
<dbReference type="PANTHER" id="PTHR44154">
    <property type="entry name" value="QUINONE OXIDOREDUCTASE"/>
    <property type="match status" value="1"/>
</dbReference>
<protein>
    <submittedName>
        <fullName evidence="7">Quinone oxidoreductase 1</fullName>
        <ecNumber evidence="7">1.6.5.5</ecNumber>
    </submittedName>
</protein>
<dbReference type="SUPFAM" id="SSF51735">
    <property type="entry name" value="NAD(P)-binding Rossmann-fold domains"/>
    <property type="match status" value="1"/>
</dbReference>
<dbReference type="Gene3D" id="3.90.180.10">
    <property type="entry name" value="Medium-chain alcohol dehydrogenases, catalytic domain"/>
    <property type="match status" value="1"/>
</dbReference>
<accession>A0A6N2YG86</accession>
<dbReference type="InterPro" id="IPR002364">
    <property type="entry name" value="Quin_OxRdtase/zeta-crystal_CS"/>
</dbReference>
<dbReference type="Gene3D" id="3.40.50.720">
    <property type="entry name" value="NAD(P)-binding Rossmann-like Domain"/>
    <property type="match status" value="1"/>
</dbReference>
<dbReference type="InterPro" id="IPR020843">
    <property type="entry name" value="ER"/>
</dbReference>
<evidence type="ECO:0000256" key="3">
    <source>
        <dbReference type="ARBA" id="ARBA00022490"/>
    </source>
</evidence>
<dbReference type="InterPro" id="IPR011032">
    <property type="entry name" value="GroES-like_sf"/>
</dbReference>
<keyword evidence="7" id="KW-0560">Oxidoreductase</keyword>
<dbReference type="InterPro" id="IPR051603">
    <property type="entry name" value="Zinc-ADH_QOR/CCCR"/>
</dbReference>
<name>A0A6N2YG86_ENTCA</name>
<dbReference type="GO" id="GO:0008270">
    <property type="term" value="F:zinc ion binding"/>
    <property type="evidence" value="ECO:0007669"/>
    <property type="project" value="InterPro"/>
</dbReference>
<gene>
    <name evidence="7" type="primary">qorA_2</name>
    <name evidence="7" type="ORF">ECLFYP2_01289</name>
</gene>
<dbReference type="GO" id="GO:0003723">
    <property type="term" value="F:RNA binding"/>
    <property type="evidence" value="ECO:0007669"/>
    <property type="project" value="UniProtKB-KW"/>
</dbReference>
<proteinExistence type="predicted"/>
<dbReference type="GO" id="GO:0003960">
    <property type="term" value="F:quinone reductase (NADPH) activity"/>
    <property type="evidence" value="ECO:0007669"/>
    <property type="project" value="UniProtKB-EC"/>
</dbReference>
<evidence type="ECO:0000256" key="1">
    <source>
        <dbReference type="ARBA" id="ARBA00004496"/>
    </source>
</evidence>
<sequence length="314" mass="33619">MKKMILNQYGSVDVMQMVETAIPEPAAKQIVIKTAAIGVNDPDIVIRANGPFPTMPKELKPVLPHSLGQDFSGIVTAVGDDVTRFSVGDHVVGMAFMSTYSEYILLDESAVVAAVPKELDLVPLGGFFLGVATAYGATIRDGQAKAGQKVLIHGGAGGVGSKAVQLAKHAGAYVIATGSAEQADYMKELGADETIDYQTEDFTKLISNADLVVNLTGPKTLENSYQVIKKGGRVTSVNAPINQEETERRGITGMYSMGFMTVEELEKVIDLYAQGKLDVLVDKTYPFELEAIKQAHLDFQAGGNTGKKIIVFDK</sequence>
<dbReference type="Pfam" id="PF08240">
    <property type="entry name" value="ADH_N"/>
    <property type="match status" value="1"/>
</dbReference>
<evidence type="ECO:0000256" key="2">
    <source>
        <dbReference type="ARBA" id="ARBA00011881"/>
    </source>
</evidence>
<feature type="domain" description="Enoyl reductase (ER)" evidence="6">
    <location>
        <begin position="10"/>
        <end position="310"/>
    </location>
</feature>
<dbReference type="PROSITE" id="PS01162">
    <property type="entry name" value="QOR_ZETA_CRYSTAL"/>
    <property type="match status" value="1"/>
</dbReference>
<dbReference type="PANTHER" id="PTHR44154:SF1">
    <property type="entry name" value="QUINONE OXIDOREDUCTASE"/>
    <property type="match status" value="1"/>
</dbReference>
<dbReference type="EMBL" id="CACRTX010000002">
    <property type="protein sequence ID" value="VYT65884.1"/>
    <property type="molecule type" value="Genomic_DNA"/>
</dbReference>
<evidence type="ECO:0000259" key="6">
    <source>
        <dbReference type="SMART" id="SM00829"/>
    </source>
</evidence>
<comment type="subunit">
    <text evidence="2">Homotetramer.</text>
</comment>
<evidence type="ECO:0000313" key="7">
    <source>
        <dbReference type="EMBL" id="VYT65884.1"/>
    </source>
</evidence>
<evidence type="ECO:0000256" key="4">
    <source>
        <dbReference type="ARBA" id="ARBA00022857"/>
    </source>
</evidence>
<dbReference type="CDD" id="cd05289">
    <property type="entry name" value="MDR_like_2"/>
    <property type="match status" value="1"/>
</dbReference>
<keyword evidence="4" id="KW-0521">NADP</keyword>
<dbReference type="GO" id="GO:0005737">
    <property type="term" value="C:cytoplasm"/>
    <property type="evidence" value="ECO:0007669"/>
    <property type="project" value="UniProtKB-SubCell"/>
</dbReference>
<keyword evidence="3" id="KW-0963">Cytoplasm</keyword>
<dbReference type="Pfam" id="PF13602">
    <property type="entry name" value="ADH_zinc_N_2"/>
    <property type="match status" value="1"/>
</dbReference>
<dbReference type="EC" id="1.6.5.5" evidence="7"/>
<dbReference type="SMART" id="SM00829">
    <property type="entry name" value="PKS_ER"/>
    <property type="match status" value="1"/>
</dbReference>